<comment type="caution">
    <text evidence="1">The sequence shown here is derived from an EMBL/GenBank/DDBJ whole genome shotgun (WGS) entry which is preliminary data.</text>
</comment>
<dbReference type="EMBL" id="JBGFUD010002208">
    <property type="protein sequence ID" value="MFH4977314.1"/>
    <property type="molecule type" value="Genomic_DNA"/>
</dbReference>
<name>A0ABD6EIZ0_9BILA</name>
<reference evidence="1 2" key="1">
    <citation type="submission" date="2024-08" db="EMBL/GenBank/DDBJ databases">
        <title>Gnathostoma spinigerum genome.</title>
        <authorList>
            <person name="Gonzalez-Bertolin B."/>
            <person name="Monzon S."/>
            <person name="Zaballos A."/>
            <person name="Jimenez P."/>
            <person name="Dekumyoy P."/>
            <person name="Varona S."/>
            <person name="Cuesta I."/>
            <person name="Sumanam S."/>
            <person name="Adisakwattana P."/>
            <person name="Gasser R.B."/>
            <person name="Hernandez-Gonzalez A."/>
            <person name="Young N.D."/>
            <person name="Perteguer M.J."/>
        </authorList>
    </citation>
    <scope>NUCLEOTIDE SEQUENCE [LARGE SCALE GENOMIC DNA]</scope>
    <source>
        <strain evidence="1">AL3</strain>
        <tissue evidence="1">Liver</tissue>
    </source>
</reference>
<proteinExistence type="predicted"/>
<sequence length="286" mass="31967">MAPRSFLFDLESLASALVPLISWHITNAITSALTKQHEELLGKVDELIKVNATLSSSIISANRIQPCEPDISESRLYSTVARVVHTDATVLQEKAKRAVFIGVPHAKTKDSTAKEDYAMVAEVVRESNNRELLEAFETGAISTQRHPSYEVPQGRTRPLKVCFPSKALRDEFINYVSFNKPSKIKDLPHCYIRRDYTQQELSEDRRLRQEAGLMNAQTNQLEYVVRDLRIVKLESPHVLPKRVSLPNISDDTNGNVSTNISPPPVFKLSSVAPSSDHSGSSLHLLL</sequence>
<dbReference type="AlphaFoldDB" id="A0ABD6EIZ0"/>
<evidence type="ECO:0000313" key="2">
    <source>
        <dbReference type="Proteomes" id="UP001608902"/>
    </source>
</evidence>
<dbReference type="Proteomes" id="UP001608902">
    <property type="component" value="Unassembled WGS sequence"/>
</dbReference>
<evidence type="ECO:0000313" key="1">
    <source>
        <dbReference type="EMBL" id="MFH4977314.1"/>
    </source>
</evidence>
<accession>A0ABD6EIZ0</accession>
<dbReference type="PANTHER" id="PTHR21459">
    <property type="entry name" value="PROTEIN CBG08968"/>
    <property type="match status" value="1"/>
</dbReference>
<keyword evidence="2" id="KW-1185">Reference proteome</keyword>
<dbReference type="PANTHER" id="PTHR21459:SF2">
    <property type="entry name" value="PROTEIN CBG08968"/>
    <property type="match status" value="1"/>
</dbReference>
<protein>
    <submittedName>
        <fullName evidence="1">Uncharacterized protein</fullName>
    </submittedName>
</protein>
<organism evidence="1 2">
    <name type="scientific">Gnathostoma spinigerum</name>
    <dbReference type="NCBI Taxonomy" id="75299"/>
    <lineage>
        <taxon>Eukaryota</taxon>
        <taxon>Metazoa</taxon>
        <taxon>Ecdysozoa</taxon>
        <taxon>Nematoda</taxon>
        <taxon>Chromadorea</taxon>
        <taxon>Rhabditida</taxon>
        <taxon>Spirurina</taxon>
        <taxon>Gnathostomatomorpha</taxon>
        <taxon>Gnathostomatoidea</taxon>
        <taxon>Gnathostomatidae</taxon>
        <taxon>Gnathostoma</taxon>
    </lineage>
</organism>
<gene>
    <name evidence="1" type="ORF">AB6A40_004023</name>
</gene>